<dbReference type="STRING" id="1156985.SAMN04488118_11820"/>
<keyword evidence="1" id="KW-1133">Transmembrane helix</keyword>
<feature type="transmembrane region" description="Helical" evidence="1">
    <location>
        <begin position="108"/>
        <end position="130"/>
    </location>
</feature>
<keyword evidence="1" id="KW-0812">Transmembrane</keyword>
<feature type="transmembrane region" description="Helical" evidence="1">
    <location>
        <begin position="7"/>
        <end position="29"/>
    </location>
</feature>
<accession>A0A1G5RI70</accession>
<feature type="transmembrane region" description="Helical" evidence="1">
    <location>
        <begin position="192"/>
        <end position="217"/>
    </location>
</feature>
<keyword evidence="3" id="KW-1185">Reference proteome</keyword>
<reference evidence="2 3" key="1">
    <citation type="submission" date="2016-10" db="EMBL/GenBank/DDBJ databases">
        <authorList>
            <person name="de Groot N.N."/>
        </authorList>
    </citation>
    <scope>NUCLEOTIDE SEQUENCE [LARGE SCALE GENOMIC DNA]</scope>
    <source>
        <strain evidence="2 3">U95</strain>
    </source>
</reference>
<keyword evidence="1" id="KW-0472">Membrane</keyword>
<dbReference type="AlphaFoldDB" id="A0A1G5RI70"/>
<feature type="transmembrane region" description="Helical" evidence="1">
    <location>
        <begin position="260"/>
        <end position="282"/>
    </location>
</feature>
<gene>
    <name evidence="2" type="ORF">SAMN04488118_11820</name>
</gene>
<evidence type="ECO:0000313" key="2">
    <source>
        <dbReference type="EMBL" id="SCZ73696.1"/>
    </source>
</evidence>
<dbReference type="Proteomes" id="UP000198767">
    <property type="component" value="Unassembled WGS sequence"/>
</dbReference>
<feature type="transmembrane region" description="Helical" evidence="1">
    <location>
        <begin position="154"/>
        <end position="171"/>
    </location>
</feature>
<dbReference type="EMBL" id="FMWG01000018">
    <property type="protein sequence ID" value="SCZ73696.1"/>
    <property type="molecule type" value="Genomic_DNA"/>
</dbReference>
<organism evidence="2 3">
    <name type="scientific">Epibacterium ulvae</name>
    <dbReference type="NCBI Taxonomy" id="1156985"/>
    <lineage>
        <taxon>Bacteria</taxon>
        <taxon>Pseudomonadati</taxon>
        <taxon>Pseudomonadota</taxon>
        <taxon>Alphaproteobacteria</taxon>
        <taxon>Rhodobacterales</taxon>
        <taxon>Roseobacteraceae</taxon>
        <taxon>Epibacterium</taxon>
    </lineage>
</organism>
<protein>
    <submittedName>
        <fullName evidence="2">Tripartite ATP-independent transporter, DctQ component</fullName>
    </submittedName>
</protein>
<feature type="transmembrane region" description="Helical" evidence="1">
    <location>
        <begin position="60"/>
        <end position="87"/>
    </location>
</feature>
<dbReference type="RefSeq" id="WP_090221141.1">
    <property type="nucleotide sequence ID" value="NZ_CANLDO010000026.1"/>
</dbReference>
<sequence length="315" mass="35824">MQDDSGISFFAALGSGLWWLIQNLAGAFYNLGYALTHTSSWLDWLSWGNTTEDKQSLMRFVYYGGSVEFFFVVFTAFLVLTAIGAYYRNAMWGMVRGLEGFANGLGRFFAWAGLLMVLQQIIIVFMQRIFTRPDMSFGLGIALEKDISWFAEELKFYNALVVCLCVSYTFVQGGHVRVDLIYAGISHRAKKVIDMIGSLIFMMPLAVVVWMYGWFFLWRHLIVPKPSASDALERLVLKARALRWNVETIAFSPNGFNGYFLFKILLVAFAATVFLHAIAFFYRSFLEFIEGEESEDKYLDKDSLGAGEEAYEGAH</sequence>
<dbReference type="OrthoDB" id="9794346at2"/>
<evidence type="ECO:0000256" key="1">
    <source>
        <dbReference type="SAM" id="Phobius"/>
    </source>
</evidence>
<name>A0A1G5RI70_9RHOB</name>
<evidence type="ECO:0000313" key="3">
    <source>
        <dbReference type="Proteomes" id="UP000198767"/>
    </source>
</evidence>
<proteinExistence type="predicted"/>